<evidence type="ECO:0000256" key="5">
    <source>
        <dbReference type="ARBA" id="ARBA00023136"/>
    </source>
</evidence>
<evidence type="ECO:0000256" key="4">
    <source>
        <dbReference type="ARBA" id="ARBA00022989"/>
    </source>
</evidence>
<keyword evidence="8" id="KW-1185">Reference proteome</keyword>
<gene>
    <name evidence="7" type="ORF">CLV84_3290</name>
</gene>
<comment type="subcellular location">
    <subcellularLocation>
        <location evidence="1">Cell membrane</location>
        <topology evidence="1">Multi-pass membrane protein</topology>
    </subcellularLocation>
</comment>
<feature type="transmembrane region" description="Helical" evidence="6">
    <location>
        <begin position="145"/>
        <end position="166"/>
    </location>
</feature>
<feature type="transmembrane region" description="Helical" evidence="6">
    <location>
        <begin position="44"/>
        <end position="65"/>
    </location>
</feature>
<organism evidence="7 8">
    <name type="scientific">Neolewinella xylanilytica</name>
    <dbReference type="NCBI Taxonomy" id="1514080"/>
    <lineage>
        <taxon>Bacteria</taxon>
        <taxon>Pseudomonadati</taxon>
        <taxon>Bacteroidota</taxon>
        <taxon>Saprospiria</taxon>
        <taxon>Saprospirales</taxon>
        <taxon>Lewinellaceae</taxon>
        <taxon>Neolewinella</taxon>
    </lineage>
</organism>
<evidence type="ECO:0000256" key="2">
    <source>
        <dbReference type="ARBA" id="ARBA00022475"/>
    </source>
</evidence>
<keyword evidence="5 6" id="KW-0472">Membrane</keyword>
<keyword evidence="2" id="KW-1003">Cell membrane</keyword>
<evidence type="ECO:0000256" key="6">
    <source>
        <dbReference type="SAM" id="Phobius"/>
    </source>
</evidence>
<evidence type="ECO:0000256" key="3">
    <source>
        <dbReference type="ARBA" id="ARBA00022692"/>
    </source>
</evidence>
<feature type="transmembrane region" description="Helical" evidence="6">
    <location>
        <begin position="181"/>
        <end position="199"/>
    </location>
</feature>
<dbReference type="PIRSF" id="PIRSF006060">
    <property type="entry name" value="AA_transporter"/>
    <property type="match status" value="1"/>
</dbReference>
<feature type="transmembrane region" description="Helical" evidence="6">
    <location>
        <begin position="341"/>
        <end position="363"/>
    </location>
</feature>
<feature type="transmembrane region" description="Helical" evidence="6">
    <location>
        <begin position="12"/>
        <end position="32"/>
    </location>
</feature>
<evidence type="ECO:0000256" key="1">
    <source>
        <dbReference type="ARBA" id="ARBA00004651"/>
    </source>
</evidence>
<keyword evidence="4 6" id="KW-1133">Transmembrane helix</keyword>
<comment type="caution">
    <text evidence="7">The sequence shown here is derived from an EMBL/GenBank/DDBJ whole genome shotgun (WGS) entry which is preliminary data.</text>
</comment>
<reference evidence="7 8" key="1">
    <citation type="submission" date="2018-02" db="EMBL/GenBank/DDBJ databases">
        <title>Genomic Encyclopedia of Archaeal and Bacterial Type Strains, Phase II (KMG-II): from individual species to whole genera.</title>
        <authorList>
            <person name="Goeker M."/>
        </authorList>
    </citation>
    <scope>NUCLEOTIDE SEQUENCE [LARGE SCALE GENOMIC DNA]</scope>
    <source>
        <strain evidence="7 8">DSM 29526</strain>
    </source>
</reference>
<feature type="transmembrane region" description="Helical" evidence="6">
    <location>
        <begin position="384"/>
        <end position="404"/>
    </location>
</feature>
<dbReference type="GO" id="GO:0005886">
    <property type="term" value="C:plasma membrane"/>
    <property type="evidence" value="ECO:0007669"/>
    <property type="project" value="UniProtKB-SubCell"/>
</dbReference>
<dbReference type="EMBL" id="PTJC01000006">
    <property type="protein sequence ID" value="PPK86364.1"/>
    <property type="molecule type" value="Genomic_DNA"/>
</dbReference>
<feature type="transmembrane region" description="Helical" evidence="6">
    <location>
        <begin position="317"/>
        <end position="335"/>
    </location>
</feature>
<feature type="transmembrane region" description="Helical" evidence="6">
    <location>
        <begin position="86"/>
        <end position="107"/>
    </location>
</feature>
<sequence>MGEKKLARDLGLGDILMFGIGGIVGAGIYAIVGEAAGLSGNMLWASFLVAATVALLTAMTYAEFVSRFPDAGGSFEYVKRGFGQTTALWFSILMLFTGIVAAAAIAISFSDYLGRLLAVPSYLTTIGVIALMGGINAAGVQEASWFNTLATVVTLFGLGAVVYFSFPDWGSVPLFDPGEGGVTGIISGGALIFFSFIGYEDLVKMAEETRDPERTMPRGILISGVAVLLIYLLIAVGTVSVMGAEDLAKQSGPLAEVLRRSAGTGWATAIVIVALFATSKTILSNILGTSRLLYDVARDGEMHWLKRLTRVNQRTETPIFAILLITVLAICFGMIGNLQVVASISNIFIMLVFLAVNAALLNYRRRFTDKAEAPFRVPLNVGNYPVPTVLAFAGILVLLGFNLANLF</sequence>
<dbReference type="PANTHER" id="PTHR42770:SF11">
    <property type="entry name" value="INNER MEMBRANE TRANSPORT PROTEIN YBAT"/>
    <property type="match status" value="1"/>
</dbReference>
<dbReference type="Gene3D" id="1.20.1740.10">
    <property type="entry name" value="Amino acid/polyamine transporter I"/>
    <property type="match status" value="1"/>
</dbReference>
<dbReference type="InterPro" id="IPR002293">
    <property type="entry name" value="AA/rel_permease1"/>
</dbReference>
<proteinExistence type="predicted"/>
<dbReference type="Proteomes" id="UP000237662">
    <property type="component" value="Unassembled WGS sequence"/>
</dbReference>
<feature type="transmembrane region" description="Helical" evidence="6">
    <location>
        <begin position="220"/>
        <end position="244"/>
    </location>
</feature>
<accession>A0A2S6I5B2</accession>
<feature type="transmembrane region" description="Helical" evidence="6">
    <location>
        <begin position="264"/>
        <end position="283"/>
    </location>
</feature>
<dbReference type="GO" id="GO:0022857">
    <property type="term" value="F:transmembrane transporter activity"/>
    <property type="evidence" value="ECO:0007669"/>
    <property type="project" value="InterPro"/>
</dbReference>
<dbReference type="PANTHER" id="PTHR42770">
    <property type="entry name" value="AMINO ACID TRANSPORTER-RELATED"/>
    <property type="match status" value="1"/>
</dbReference>
<dbReference type="OrthoDB" id="9762947at2"/>
<evidence type="ECO:0000313" key="7">
    <source>
        <dbReference type="EMBL" id="PPK86364.1"/>
    </source>
</evidence>
<keyword evidence="3 6" id="KW-0812">Transmembrane</keyword>
<dbReference type="AlphaFoldDB" id="A0A2S6I5B2"/>
<name>A0A2S6I5B2_9BACT</name>
<dbReference type="InterPro" id="IPR050367">
    <property type="entry name" value="APC_superfamily"/>
</dbReference>
<evidence type="ECO:0000313" key="8">
    <source>
        <dbReference type="Proteomes" id="UP000237662"/>
    </source>
</evidence>
<dbReference type="Pfam" id="PF13520">
    <property type="entry name" value="AA_permease_2"/>
    <property type="match status" value="1"/>
</dbReference>
<dbReference type="RefSeq" id="WP_104420802.1">
    <property type="nucleotide sequence ID" value="NZ_PTJC01000006.1"/>
</dbReference>
<feature type="transmembrane region" description="Helical" evidence="6">
    <location>
        <begin position="119"/>
        <end position="138"/>
    </location>
</feature>
<protein>
    <submittedName>
        <fullName evidence="7">Amino acid/polyamine/organocation transporter (APC superfamily)</fullName>
    </submittedName>
</protein>